<reference evidence="2" key="1">
    <citation type="journal article" date="2019" name="Int. J. Syst. Evol. Microbiol.">
        <title>The Global Catalogue of Microorganisms (GCM) 10K type strain sequencing project: providing services to taxonomists for standard genome sequencing and annotation.</title>
        <authorList>
            <consortium name="The Broad Institute Genomics Platform"/>
            <consortium name="The Broad Institute Genome Sequencing Center for Infectious Disease"/>
            <person name="Wu L."/>
            <person name="Ma J."/>
        </authorList>
    </citation>
    <scope>NUCLEOTIDE SEQUENCE [LARGE SCALE GENOMIC DNA]</scope>
    <source>
        <strain evidence="2">CGMCC 1.13681</strain>
    </source>
</reference>
<accession>A0ABW2GKM3</accession>
<gene>
    <name evidence="1" type="ORF">ACFQLX_21505</name>
</gene>
<keyword evidence="2" id="KW-1185">Reference proteome</keyword>
<comment type="caution">
    <text evidence="1">The sequence shown here is derived from an EMBL/GenBank/DDBJ whole genome shotgun (WGS) entry which is preliminary data.</text>
</comment>
<name>A0ABW2GKM3_9ACTN</name>
<protein>
    <submittedName>
        <fullName evidence="1">Uncharacterized protein</fullName>
    </submittedName>
</protein>
<dbReference type="Proteomes" id="UP001596413">
    <property type="component" value="Unassembled WGS sequence"/>
</dbReference>
<dbReference type="RefSeq" id="WP_386417580.1">
    <property type="nucleotide sequence ID" value="NZ_JBHSZO010000040.1"/>
</dbReference>
<dbReference type="EMBL" id="JBHSZO010000040">
    <property type="protein sequence ID" value="MFC7220714.1"/>
    <property type="molecule type" value="Genomic_DNA"/>
</dbReference>
<organism evidence="1 2">
    <name type="scientific">Streptomyces polyrhachis</name>
    <dbReference type="NCBI Taxonomy" id="1282885"/>
    <lineage>
        <taxon>Bacteria</taxon>
        <taxon>Bacillati</taxon>
        <taxon>Actinomycetota</taxon>
        <taxon>Actinomycetes</taxon>
        <taxon>Kitasatosporales</taxon>
        <taxon>Streptomycetaceae</taxon>
        <taxon>Streptomyces</taxon>
    </lineage>
</organism>
<evidence type="ECO:0000313" key="2">
    <source>
        <dbReference type="Proteomes" id="UP001596413"/>
    </source>
</evidence>
<evidence type="ECO:0000313" key="1">
    <source>
        <dbReference type="EMBL" id="MFC7220714.1"/>
    </source>
</evidence>
<sequence>MPDTEPLLTAVDRLADRLRALPESRLRRGAGEAGLALARELALRAQRLEEPGAEPRAMPAAGLFAVGDQVAVAGHDLADALRAAPREEAARELAGALELVDGCAGAVG</sequence>
<proteinExistence type="predicted"/>